<name>A0A1I7YHD5_9BILA</name>
<sequence length="71" mass="8247">MDPEKFDLIVYFVEIGRERSTIVQKLWIRRTINRNTAAMQLQIGHRLNASKDIGDIEECNVKFCFFVGSIA</sequence>
<accession>A0A1I7YHD5</accession>
<protein>
    <submittedName>
        <fullName evidence="2">HTH_48 domain-containing protein</fullName>
    </submittedName>
</protein>
<dbReference type="Proteomes" id="UP000095287">
    <property type="component" value="Unplaced"/>
</dbReference>
<organism evidence="1 2">
    <name type="scientific">Steinernema glaseri</name>
    <dbReference type="NCBI Taxonomy" id="37863"/>
    <lineage>
        <taxon>Eukaryota</taxon>
        <taxon>Metazoa</taxon>
        <taxon>Ecdysozoa</taxon>
        <taxon>Nematoda</taxon>
        <taxon>Chromadorea</taxon>
        <taxon>Rhabditida</taxon>
        <taxon>Tylenchina</taxon>
        <taxon>Panagrolaimomorpha</taxon>
        <taxon>Strongyloidoidea</taxon>
        <taxon>Steinernematidae</taxon>
        <taxon>Steinernema</taxon>
    </lineage>
</organism>
<evidence type="ECO:0000313" key="1">
    <source>
        <dbReference type="Proteomes" id="UP000095287"/>
    </source>
</evidence>
<dbReference type="WBParaSite" id="L893_g1644.t1">
    <property type="protein sequence ID" value="L893_g1644.t1"/>
    <property type="gene ID" value="L893_g1644"/>
</dbReference>
<reference evidence="2" key="1">
    <citation type="submission" date="2016-11" db="UniProtKB">
        <authorList>
            <consortium name="WormBaseParasite"/>
        </authorList>
    </citation>
    <scope>IDENTIFICATION</scope>
</reference>
<proteinExistence type="predicted"/>
<dbReference type="AlphaFoldDB" id="A0A1I7YHD5"/>
<evidence type="ECO:0000313" key="2">
    <source>
        <dbReference type="WBParaSite" id="L893_g1644.t1"/>
    </source>
</evidence>
<keyword evidence="1" id="KW-1185">Reference proteome</keyword>